<dbReference type="InterPro" id="IPR045119">
    <property type="entry name" value="SUN1-5"/>
</dbReference>
<evidence type="ECO:0000259" key="6">
    <source>
        <dbReference type="PROSITE" id="PS51469"/>
    </source>
</evidence>
<dbReference type="Proteomes" id="UP000245207">
    <property type="component" value="Unassembled WGS sequence"/>
</dbReference>
<keyword evidence="8" id="KW-1185">Reference proteome</keyword>
<dbReference type="PANTHER" id="PTHR12911">
    <property type="entry name" value="SAD1/UNC-84-LIKE PROTEIN-RELATED"/>
    <property type="match status" value="1"/>
</dbReference>
<comment type="caution">
    <text evidence="7">The sequence shown here is derived from an EMBL/GenBank/DDBJ whole genome shotgun (WGS) entry which is preliminary data.</text>
</comment>
<name>A0A2U1N4W1_ARTAN</name>
<dbReference type="GO" id="GO:0005635">
    <property type="term" value="C:nuclear envelope"/>
    <property type="evidence" value="ECO:0007669"/>
    <property type="project" value="TreeGrafter"/>
</dbReference>
<dbReference type="PANTHER" id="PTHR12911:SF8">
    <property type="entry name" value="KLAROID PROTEIN-RELATED"/>
    <property type="match status" value="1"/>
</dbReference>
<gene>
    <name evidence="7" type="ORF">CTI12_AA307710</name>
</gene>
<dbReference type="OrthoDB" id="342281at2759"/>
<evidence type="ECO:0000313" key="7">
    <source>
        <dbReference type="EMBL" id="PWA68550.1"/>
    </source>
</evidence>
<organism evidence="7 8">
    <name type="scientific">Artemisia annua</name>
    <name type="common">Sweet wormwood</name>
    <dbReference type="NCBI Taxonomy" id="35608"/>
    <lineage>
        <taxon>Eukaryota</taxon>
        <taxon>Viridiplantae</taxon>
        <taxon>Streptophyta</taxon>
        <taxon>Embryophyta</taxon>
        <taxon>Tracheophyta</taxon>
        <taxon>Spermatophyta</taxon>
        <taxon>Magnoliopsida</taxon>
        <taxon>eudicotyledons</taxon>
        <taxon>Gunneridae</taxon>
        <taxon>Pentapetalae</taxon>
        <taxon>asterids</taxon>
        <taxon>campanulids</taxon>
        <taxon>Asterales</taxon>
        <taxon>Asteraceae</taxon>
        <taxon>Asteroideae</taxon>
        <taxon>Anthemideae</taxon>
        <taxon>Artemisiinae</taxon>
        <taxon>Artemisia</taxon>
    </lineage>
</organism>
<proteinExistence type="predicted"/>
<accession>A0A2U1N4W1</accession>
<dbReference type="GO" id="GO:0016020">
    <property type="term" value="C:membrane"/>
    <property type="evidence" value="ECO:0007669"/>
    <property type="project" value="UniProtKB-SubCell"/>
</dbReference>
<dbReference type="PROSITE" id="PS51469">
    <property type="entry name" value="SUN"/>
    <property type="match status" value="1"/>
</dbReference>
<protein>
    <submittedName>
        <fullName evidence="7">Sad1/UNC-like, C-terminal</fullName>
    </submittedName>
</protein>
<keyword evidence="3 5" id="KW-1133">Transmembrane helix</keyword>
<evidence type="ECO:0000256" key="1">
    <source>
        <dbReference type="ARBA" id="ARBA00004370"/>
    </source>
</evidence>
<evidence type="ECO:0000256" key="5">
    <source>
        <dbReference type="SAM" id="Phobius"/>
    </source>
</evidence>
<evidence type="ECO:0000256" key="3">
    <source>
        <dbReference type="ARBA" id="ARBA00022989"/>
    </source>
</evidence>
<dbReference type="STRING" id="35608.A0A2U1N4W1"/>
<dbReference type="EMBL" id="PKPP01003611">
    <property type="protein sequence ID" value="PWA68550.1"/>
    <property type="molecule type" value="Genomic_DNA"/>
</dbReference>
<dbReference type="GO" id="GO:0043495">
    <property type="term" value="F:protein-membrane adaptor activity"/>
    <property type="evidence" value="ECO:0007669"/>
    <property type="project" value="TreeGrafter"/>
</dbReference>
<reference evidence="7 8" key="1">
    <citation type="journal article" date="2018" name="Mol. Plant">
        <title>The genome of Artemisia annua provides insight into the evolution of Asteraceae family and artemisinin biosynthesis.</title>
        <authorList>
            <person name="Shen Q."/>
            <person name="Zhang L."/>
            <person name="Liao Z."/>
            <person name="Wang S."/>
            <person name="Yan T."/>
            <person name="Shi P."/>
            <person name="Liu M."/>
            <person name="Fu X."/>
            <person name="Pan Q."/>
            <person name="Wang Y."/>
            <person name="Lv Z."/>
            <person name="Lu X."/>
            <person name="Zhang F."/>
            <person name="Jiang W."/>
            <person name="Ma Y."/>
            <person name="Chen M."/>
            <person name="Hao X."/>
            <person name="Li L."/>
            <person name="Tang Y."/>
            <person name="Lv G."/>
            <person name="Zhou Y."/>
            <person name="Sun X."/>
            <person name="Brodelius P.E."/>
            <person name="Rose J.K.C."/>
            <person name="Tang K."/>
        </authorList>
    </citation>
    <scope>NUCLEOTIDE SEQUENCE [LARGE SCALE GENOMIC DNA]</scope>
    <source>
        <strain evidence="8">cv. Huhao1</strain>
        <tissue evidence="7">Leaf</tissue>
    </source>
</reference>
<dbReference type="InterPro" id="IPR012919">
    <property type="entry name" value="SUN_dom"/>
</dbReference>
<comment type="subcellular location">
    <subcellularLocation>
        <location evidence="1">Membrane</location>
    </subcellularLocation>
</comment>
<sequence>MSSSEPSRRKLKDRRKRKPLWETILSVFFKNLILLLVLVLLVQMLLKLAFNQIASSDDYDTRIAGMETFLKTTTKMMQAKIDSVDQNIRNQVHGLNTEISNQVCENGEEFSARLSELDGRVEGVNKCLTSDQKWVSKNEFDRFVDEFKEFKGLVDFKDLSLGQVKAFAKEIVEKEIEKHAADGLGMVDYAAASAGAMVVEHSDTNSGMGNLLHRNKVSSNAVKMLQPSFGEPGQCFPLKGDNGFVQVKLRTAIIPEAITLEHVAKSVAFDRSSAPKDCRVFGWLSNNDTMQRQLLTDFVYDLEKSNAQTFNVLDMGGLSIIDTIRLEFTSNHGNPTHTCIYRLRVHGQEPHALSSLALQ</sequence>
<keyword evidence="2 5" id="KW-0812">Transmembrane</keyword>
<keyword evidence="4 5" id="KW-0472">Membrane</keyword>
<feature type="transmembrane region" description="Helical" evidence="5">
    <location>
        <begin position="20"/>
        <end position="46"/>
    </location>
</feature>
<dbReference type="Pfam" id="PF07738">
    <property type="entry name" value="Sad1_UNC"/>
    <property type="match status" value="1"/>
</dbReference>
<evidence type="ECO:0000313" key="8">
    <source>
        <dbReference type="Proteomes" id="UP000245207"/>
    </source>
</evidence>
<evidence type="ECO:0000256" key="4">
    <source>
        <dbReference type="ARBA" id="ARBA00023136"/>
    </source>
</evidence>
<dbReference type="Gene3D" id="2.60.120.260">
    <property type="entry name" value="Galactose-binding domain-like"/>
    <property type="match status" value="1"/>
</dbReference>
<dbReference type="AlphaFoldDB" id="A0A2U1N4W1"/>
<evidence type="ECO:0000256" key="2">
    <source>
        <dbReference type="ARBA" id="ARBA00022692"/>
    </source>
</evidence>
<feature type="domain" description="SUN" evidence="6">
    <location>
        <begin position="179"/>
        <end position="350"/>
    </location>
</feature>